<keyword evidence="5" id="KW-1185">Reference proteome</keyword>
<gene>
    <name evidence="4" type="ORF">GCM10010994_31590</name>
</gene>
<proteinExistence type="inferred from homology"/>
<organism evidence="4 5">
    <name type="scientific">Chelatococcus reniformis</name>
    <dbReference type="NCBI Taxonomy" id="1494448"/>
    <lineage>
        <taxon>Bacteria</taxon>
        <taxon>Pseudomonadati</taxon>
        <taxon>Pseudomonadota</taxon>
        <taxon>Alphaproteobacteria</taxon>
        <taxon>Hyphomicrobiales</taxon>
        <taxon>Chelatococcaceae</taxon>
        <taxon>Chelatococcus</taxon>
    </lineage>
</organism>
<dbReference type="AlphaFoldDB" id="A0A916XGS6"/>
<dbReference type="EMBL" id="BMGG01000005">
    <property type="protein sequence ID" value="GGC70720.1"/>
    <property type="molecule type" value="Genomic_DNA"/>
</dbReference>
<feature type="compositionally biased region" description="Low complexity" evidence="1">
    <location>
        <begin position="662"/>
        <end position="677"/>
    </location>
</feature>
<dbReference type="Pfam" id="PF20454">
    <property type="entry name" value="GpA_nuclease"/>
    <property type="match status" value="1"/>
</dbReference>
<feature type="domain" description="Phage terminase large subunit GpA ATPase" evidence="2">
    <location>
        <begin position="49"/>
        <end position="297"/>
    </location>
</feature>
<feature type="region of interest" description="Disordered" evidence="1">
    <location>
        <begin position="633"/>
        <end position="690"/>
    </location>
</feature>
<dbReference type="RefSeq" id="WP_188610128.1">
    <property type="nucleotide sequence ID" value="NZ_BMGG01000005.1"/>
</dbReference>
<evidence type="ECO:0000259" key="3">
    <source>
        <dbReference type="Pfam" id="PF20454"/>
    </source>
</evidence>
<evidence type="ECO:0000259" key="2">
    <source>
        <dbReference type="Pfam" id="PF05876"/>
    </source>
</evidence>
<feature type="compositionally biased region" description="Basic residues" evidence="1">
    <location>
        <begin position="681"/>
        <end position="690"/>
    </location>
</feature>
<dbReference type="GO" id="GO:0016887">
    <property type="term" value="F:ATP hydrolysis activity"/>
    <property type="evidence" value="ECO:0007669"/>
    <property type="project" value="InterPro"/>
</dbReference>
<dbReference type="Proteomes" id="UP000637002">
    <property type="component" value="Unassembled WGS sequence"/>
</dbReference>
<dbReference type="Pfam" id="PF05876">
    <property type="entry name" value="GpA_ATPase"/>
    <property type="match status" value="1"/>
</dbReference>
<comment type="caution">
    <text evidence="4">The sequence shown here is derived from an EMBL/GenBank/DDBJ whole genome shotgun (WGS) entry which is preliminary data.</text>
</comment>
<dbReference type="InterPro" id="IPR046453">
    <property type="entry name" value="GpA_ATPase"/>
</dbReference>
<dbReference type="GO" id="GO:0004519">
    <property type="term" value="F:endonuclease activity"/>
    <property type="evidence" value="ECO:0007669"/>
    <property type="project" value="InterPro"/>
</dbReference>
<sequence>MNFMTPPDSRGAQALVTRLRAARAALKPPPDLDLVEWADEFRHIASKNSATPGKWKTSSQPCAFGPMRAVTDPEVHTVTVMAATQVVKSELALNAAFYFIHQDPSPILFVQPSQGAAAAFSKERFTTSVSVSPVLRKLLPPSRKRDSENTIVSKSFPGGGIDFVGSNSPTDLSSRPKRIIVCDEIDKYPASAGDEGDPLGLAEERASTYHAVGRAKFIRVCSPTNEETSRIGREYKAGDQRKCFPRCPHCGEAQVLTWANVVWSRNAAGEHLPETAGISCGACGAVWTEKERLAALAALEHEPDHGWRQTKPFVCCEERQSPERWNDKGRSMCRHCGALSRFDGHASFHIPKWLSKRHRLPTLVKSFLDADGNPDLMKKVVNTGFAELWVSPNTEKLDGSGLIDRREPYGPDDLPEGVVAITSFTDVQGDRLETQFVGWGADEESWPFLYEVTHEDPAQPRAWEKLADLLRQKFTTRDGRVLRVAAAGIDTGGHHGAQVFSFCRRRRGQKVFPCKGVAGKRPVWPLQATRSKTNEKLWLIGVDSAKDAVYGRLKIDPPDPGGRMPGFIHFPETDAFGQDYFAQLTSERREIRKRMGQPVTVWVLPEGKRNEALDTMVGALAVRRSLPRRIERALEFSGRPARREDKPADPTETPPEDDMPIAAQAEAMQAAPRARQQNFLGRRRGWLSPR</sequence>
<protein>
    <submittedName>
        <fullName evidence="4">Terminase</fullName>
    </submittedName>
</protein>
<dbReference type="HAMAP" id="MF_04144">
    <property type="entry name" value="TERL_LAMBDA"/>
    <property type="match status" value="1"/>
</dbReference>
<dbReference type="GO" id="GO:0005524">
    <property type="term" value="F:ATP binding"/>
    <property type="evidence" value="ECO:0007669"/>
    <property type="project" value="InterPro"/>
</dbReference>
<evidence type="ECO:0000313" key="4">
    <source>
        <dbReference type="EMBL" id="GGC70720.1"/>
    </source>
</evidence>
<feature type="domain" description="Terminase large subunit GpA endonuclease" evidence="3">
    <location>
        <begin position="345"/>
        <end position="625"/>
    </location>
</feature>
<reference evidence="4" key="1">
    <citation type="journal article" date="2014" name="Int. J. Syst. Evol. Microbiol.">
        <title>Complete genome sequence of Corynebacterium casei LMG S-19264T (=DSM 44701T), isolated from a smear-ripened cheese.</title>
        <authorList>
            <consortium name="US DOE Joint Genome Institute (JGI-PGF)"/>
            <person name="Walter F."/>
            <person name="Albersmeier A."/>
            <person name="Kalinowski J."/>
            <person name="Ruckert C."/>
        </authorList>
    </citation>
    <scope>NUCLEOTIDE SEQUENCE</scope>
    <source>
        <strain evidence="4">CGMCC 1.12919</strain>
    </source>
</reference>
<dbReference type="InterPro" id="IPR008866">
    <property type="entry name" value="Phage_lambda_GpA-like"/>
</dbReference>
<name>A0A916XGS6_9HYPH</name>
<dbReference type="InterPro" id="IPR046454">
    <property type="entry name" value="GpA_endonuclease"/>
</dbReference>
<evidence type="ECO:0000313" key="5">
    <source>
        <dbReference type="Proteomes" id="UP000637002"/>
    </source>
</evidence>
<reference evidence="4" key="2">
    <citation type="submission" date="2020-09" db="EMBL/GenBank/DDBJ databases">
        <authorList>
            <person name="Sun Q."/>
            <person name="Zhou Y."/>
        </authorList>
    </citation>
    <scope>NUCLEOTIDE SEQUENCE</scope>
    <source>
        <strain evidence="4">CGMCC 1.12919</strain>
    </source>
</reference>
<accession>A0A916XGS6</accession>
<evidence type="ECO:0000256" key="1">
    <source>
        <dbReference type="SAM" id="MobiDB-lite"/>
    </source>
</evidence>